<geneLocation type="mitochondrion" evidence="1"/>
<evidence type="ECO:0000313" key="1">
    <source>
        <dbReference type="EMBL" id="ABX45145.1"/>
    </source>
</evidence>
<keyword evidence="1" id="KW-0496">Mitochondrion</keyword>
<reference evidence="1" key="1">
    <citation type="journal article" date="2008" name="Mol. Biol. Evol.">
        <title>Mitochondrial genome evolution in the social amoebae.</title>
        <authorList>
            <person name="Heidel A.J."/>
            <person name="Gloeckner G."/>
        </authorList>
    </citation>
    <scope>NUCLEOTIDE SEQUENCE</scope>
    <source>
        <strain evidence="1">PN500</strain>
    </source>
</reference>
<protein>
    <submittedName>
        <fullName evidence="1">Uncharacterized protein</fullName>
    </submittedName>
</protein>
<sequence>MRKFDLYYQMNPNIKEKNPLKDLDFISNINAKNAISVNNTRDIMDDIVAIKRLADYINKSFHDLYNQTTTAIDYYNSEDGLEDFQEFMRNLAPHYYDADYIERIIEEWYYNEELKFLELGPEGYEALYNPPEEEPEILPYTFESLLWDFYMIWFEIWIACGLYMLARPDLIDMEDTIRFNIELGFLKIHEFFYGKPKDPDEIIFEELMFYINEMNQRAQGQSATEMQMVATNPSNLQVLYSACKVLIQDQWHKFVDFIQKSI</sequence>
<dbReference type="EMBL" id="EU275726">
    <property type="protein sequence ID" value="ABX45145.1"/>
    <property type="molecule type" value="Genomic_DNA"/>
</dbReference>
<organism evidence="1">
    <name type="scientific">Heterostelium pallidum</name>
    <name type="common">Cellular slime mold</name>
    <name type="synonym">Polysphondylium pallidum</name>
    <dbReference type="NCBI Taxonomy" id="13642"/>
    <lineage>
        <taxon>Eukaryota</taxon>
        <taxon>Amoebozoa</taxon>
        <taxon>Evosea</taxon>
        <taxon>Eumycetozoa</taxon>
        <taxon>Dictyostelia</taxon>
        <taxon>Acytosteliales</taxon>
        <taxon>Acytosteliaceae</taxon>
        <taxon>Heterostelium</taxon>
    </lineage>
</organism>
<dbReference type="AlphaFoldDB" id="B2XX23"/>
<accession>B2XX23</accession>
<proteinExistence type="predicted"/>
<name>B2XX23_HETPA</name>